<name>A0A0B2SVE1_GLYSO</name>
<protein>
    <submittedName>
        <fullName evidence="1">Uncharacterized protein</fullName>
    </submittedName>
</protein>
<dbReference type="AlphaFoldDB" id="A0A0B2SVE1"/>
<reference evidence="1" key="1">
    <citation type="submission" date="2014-07" db="EMBL/GenBank/DDBJ databases">
        <title>Identification of a novel salt tolerance gene in wild soybean by whole-genome sequencing.</title>
        <authorList>
            <person name="Lam H.-M."/>
            <person name="Qi X."/>
            <person name="Li M.-W."/>
            <person name="Liu X."/>
            <person name="Xie M."/>
            <person name="Ni M."/>
            <person name="Xu X."/>
        </authorList>
    </citation>
    <scope>NUCLEOTIDE SEQUENCE [LARGE SCALE GENOMIC DNA]</scope>
    <source>
        <tissue evidence="1">Root</tissue>
    </source>
</reference>
<feature type="non-terminal residue" evidence="1">
    <location>
        <position position="59"/>
    </location>
</feature>
<feature type="non-terminal residue" evidence="1">
    <location>
        <position position="1"/>
    </location>
</feature>
<gene>
    <name evidence="1" type="ORF">glysoja_030570</name>
</gene>
<dbReference type="Proteomes" id="UP000053555">
    <property type="component" value="Unassembled WGS sequence"/>
</dbReference>
<sequence length="59" mass="7032">TVKFSQNFIIHDVLIVPEFKFNLLSISKLIFSLKYILIFYDFFCTIQERSTLRMIGLAR</sequence>
<accession>A0A0B2SVE1</accession>
<evidence type="ECO:0000313" key="1">
    <source>
        <dbReference type="EMBL" id="KHN48800.1"/>
    </source>
</evidence>
<proteinExistence type="predicted"/>
<organism evidence="1">
    <name type="scientific">Glycine soja</name>
    <name type="common">Wild soybean</name>
    <dbReference type="NCBI Taxonomy" id="3848"/>
    <lineage>
        <taxon>Eukaryota</taxon>
        <taxon>Viridiplantae</taxon>
        <taxon>Streptophyta</taxon>
        <taxon>Embryophyta</taxon>
        <taxon>Tracheophyta</taxon>
        <taxon>Spermatophyta</taxon>
        <taxon>Magnoliopsida</taxon>
        <taxon>eudicotyledons</taxon>
        <taxon>Gunneridae</taxon>
        <taxon>Pentapetalae</taxon>
        <taxon>rosids</taxon>
        <taxon>fabids</taxon>
        <taxon>Fabales</taxon>
        <taxon>Fabaceae</taxon>
        <taxon>Papilionoideae</taxon>
        <taxon>50 kb inversion clade</taxon>
        <taxon>NPAAA clade</taxon>
        <taxon>indigoferoid/millettioid clade</taxon>
        <taxon>Phaseoleae</taxon>
        <taxon>Glycine</taxon>
        <taxon>Glycine subgen. Soja</taxon>
    </lineage>
</organism>
<dbReference type="EMBL" id="KN639308">
    <property type="protein sequence ID" value="KHN48800.1"/>
    <property type="molecule type" value="Genomic_DNA"/>
</dbReference>